<proteinExistence type="predicted"/>
<sequence length="310" mass="33274">MQDAVATLGARDILVLLEDERPYEIDSSRGFRGAGAWRAMVRVPRGIVGLGPGAVVEPSASSFRAGRQTYADGLQEKLIESVTDGAFFGNFTLRGRDFGEVAYHGIQVTGSGASFQAMRFQGAHRGWTAHAPGEAAAITAYSGSDIAVRNVEIDGRDPRTGVAVGTSPLMFNRNRRTVVTDTWMHHIAFGMPSWWECADIWSERMYLNDVAQAPQGWSPGINVENSTGDMTFVDPTLLLGFRVTGNTGKPLNVGGDRGTTGTITIRNPTLDGGAEAGRFGIREYGIQAPGEVRYTIVTAAGDAVPYDVSR</sequence>
<gene>
    <name evidence="1" type="ORF">C1706_10920</name>
</gene>
<evidence type="ECO:0000313" key="1">
    <source>
        <dbReference type="EMBL" id="RXW31661.1"/>
    </source>
</evidence>
<dbReference type="Gene3D" id="2.160.20.10">
    <property type="entry name" value="Single-stranded right-handed beta-helix, Pectin lyase-like"/>
    <property type="match status" value="1"/>
</dbReference>
<dbReference type="InterPro" id="IPR012334">
    <property type="entry name" value="Pectin_lyas_fold"/>
</dbReference>
<dbReference type="OrthoDB" id="9825717at2"/>
<dbReference type="Proteomes" id="UP000290624">
    <property type="component" value="Unassembled WGS sequence"/>
</dbReference>
<dbReference type="AlphaFoldDB" id="A0A4Q2EEL8"/>
<reference evidence="1 2" key="1">
    <citation type="submission" date="2018-01" db="EMBL/GenBank/DDBJ databases">
        <title>Lactibacter flavus gen. nov., sp. nov., a novel bacterium of the family Propionibacteriaceae isolated from raw milk and dairy products.</title>
        <authorList>
            <person name="Wenning M."/>
            <person name="Breitenwieser F."/>
            <person name="Huptas C."/>
            <person name="von Neubeck M."/>
            <person name="Busse H.-J."/>
            <person name="Scherer S."/>
        </authorList>
    </citation>
    <scope>NUCLEOTIDE SEQUENCE [LARGE SCALE GENOMIC DNA]</scope>
    <source>
        <strain evidence="1 2">VG341</strain>
    </source>
</reference>
<dbReference type="RefSeq" id="WP_129459268.1">
    <property type="nucleotide sequence ID" value="NZ_PPCV01000007.1"/>
</dbReference>
<comment type="caution">
    <text evidence="1">The sequence shown here is derived from an EMBL/GenBank/DDBJ whole genome shotgun (WGS) entry which is preliminary data.</text>
</comment>
<dbReference type="SUPFAM" id="SSF51126">
    <property type="entry name" value="Pectin lyase-like"/>
    <property type="match status" value="1"/>
</dbReference>
<accession>A0A4Q2EEL8</accession>
<dbReference type="InterPro" id="IPR011050">
    <property type="entry name" value="Pectin_lyase_fold/virulence"/>
</dbReference>
<organism evidence="1 2">
    <name type="scientific">Propioniciclava flava</name>
    <dbReference type="NCBI Taxonomy" id="2072026"/>
    <lineage>
        <taxon>Bacteria</taxon>
        <taxon>Bacillati</taxon>
        <taxon>Actinomycetota</taxon>
        <taxon>Actinomycetes</taxon>
        <taxon>Propionibacteriales</taxon>
        <taxon>Propionibacteriaceae</taxon>
        <taxon>Propioniciclava</taxon>
    </lineage>
</organism>
<name>A0A4Q2EEL8_9ACTN</name>
<keyword evidence="2" id="KW-1185">Reference proteome</keyword>
<dbReference type="EMBL" id="PPCV01000007">
    <property type="protein sequence ID" value="RXW31661.1"/>
    <property type="molecule type" value="Genomic_DNA"/>
</dbReference>
<protein>
    <submittedName>
        <fullName evidence="1">Uncharacterized protein</fullName>
    </submittedName>
</protein>
<evidence type="ECO:0000313" key="2">
    <source>
        <dbReference type="Proteomes" id="UP000290624"/>
    </source>
</evidence>